<comment type="caution">
    <text evidence="2">The sequence shown here is derived from an EMBL/GenBank/DDBJ whole genome shotgun (WGS) entry which is preliminary data.</text>
</comment>
<protein>
    <recommendedName>
        <fullName evidence="4">Carboxypeptidase regulatory-like domain-containing protein</fullName>
    </recommendedName>
</protein>
<evidence type="ECO:0000256" key="1">
    <source>
        <dbReference type="SAM" id="SignalP"/>
    </source>
</evidence>
<organism evidence="2 3">
    <name type="scientific">Candidatus Manganitrophus noduliformans</name>
    <dbReference type="NCBI Taxonomy" id="2606439"/>
    <lineage>
        <taxon>Bacteria</taxon>
        <taxon>Pseudomonadati</taxon>
        <taxon>Nitrospirota</taxon>
        <taxon>Nitrospiria</taxon>
        <taxon>Candidatus Troglogloeales</taxon>
        <taxon>Candidatus Manganitrophaceae</taxon>
        <taxon>Candidatus Manganitrophus</taxon>
    </lineage>
</organism>
<accession>A0A7X6IC62</accession>
<feature type="signal peptide" evidence="1">
    <location>
        <begin position="1"/>
        <end position="20"/>
    </location>
</feature>
<feature type="chain" id="PRO_5030591806" description="Carboxypeptidase regulatory-like domain-containing protein" evidence="1">
    <location>
        <begin position="21"/>
        <end position="610"/>
    </location>
</feature>
<evidence type="ECO:0008006" key="4">
    <source>
        <dbReference type="Google" id="ProtNLM"/>
    </source>
</evidence>
<evidence type="ECO:0000313" key="2">
    <source>
        <dbReference type="EMBL" id="NKE72353.1"/>
    </source>
</evidence>
<dbReference type="EMBL" id="VTOW01000003">
    <property type="protein sequence ID" value="NKE72353.1"/>
    <property type="molecule type" value="Genomic_DNA"/>
</dbReference>
<evidence type="ECO:0000313" key="3">
    <source>
        <dbReference type="Proteomes" id="UP000534783"/>
    </source>
</evidence>
<dbReference type="RefSeq" id="WP_168061905.1">
    <property type="nucleotide sequence ID" value="NZ_VTOW01000003.1"/>
</dbReference>
<dbReference type="Proteomes" id="UP000534783">
    <property type="component" value="Unassembled WGS sequence"/>
</dbReference>
<keyword evidence="3" id="KW-1185">Reference proteome</keyword>
<dbReference type="AlphaFoldDB" id="A0A7X6IC62"/>
<keyword evidence="1" id="KW-0732">Signal</keyword>
<gene>
    <name evidence="2" type="ORF">MNODULE_16505</name>
</gene>
<sequence>MQSRFYRWMLVLLFFSPLLLQNCGGGGGSSGGNPPSGATVSGTAATGAAVASATITIKDATGASETATTGADGKYTIDVTGMTAPFLVKVDLPGGTALYSVGSAAGVVNVHPLTDLIIRTWYEVQNGTIDAAFSDPAAAPPPTETELAVMVSVIKDLVSQWLVNAGLDPEEFDLISTPFDADQSGFDGFLDDLTVDTTNLVIHVDTDGDGTNEQETTLSLDGGTVSASTTVTVNGITSTSFSSAFIPTTAAEREGVAGALATLQSLAATATSKGDDLATADLLPLYDADYLHRGLNAEQDAAGFADDLGGVTIDAFVIDRVLSFDSDNNIVSVAGRATLSQGDLTVVEIIDEEGDGLIFKKQSNGQWLFYGNQERARAQVGVITERRRLGTTCDSGCDDVYYALKVQVSAPVGEITSATISGLIGESQQTNVPLTKNSGTFSDDGVETEHFDLNDEGSWWYQLTGPDQFPPAGTVYTITVTFADSSQAVYTRVLGASTSESFDVQAGVEAAVGHSFNDIKDTPVTLSWTLPVSFPIEEVFMYGFVKGSDTGIGCNVEGPLLATTATSGTITLPSLCEEEAVEIDPSYPSINVVVRGKNGEETGIWYAFQE</sequence>
<reference evidence="2 3" key="1">
    <citation type="journal article" date="2020" name="Nature">
        <title>Bacterial chemolithoautotrophy via manganese oxidation.</title>
        <authorList>
            <person name="Yu H."/>
            <person name="Leadbetter J.R."/>
        </authorList>
    </citation>
    <scope>NUCLEOTIDE SEQUENCE [LARGE SCALE GENOMIC DNA]</scope>
    <source>
        <strain evidence="2 3">Mn-1</strain>
    </source>
</reference>
<name>A0A7X6IC62_9BACT</name>
<proteinExistence type="predicted"/>